<comment type="caution">
    <text evidence="2">The sequence shown here is derived from an EMBL/GenBank/DDBJ whole genome shotgun (WGS) entry which is preliminary data.</text>
</comment>
<protein>
    <recommendedName>
        <fullName evidence="1">PpiC domain-containing protein</fullName>
    </recommendedName>
</protein>
<dbReference type="PATRIC" id="fig|1429439.4.peg.770"/>
<evidence type="ECO:0000313" key="2">
    <source>
        <dbReference type="EMBL" id="ETX08579.1"/>
    </source>
</evidence>
<dbReference type="Proteomes" id="UP000019140">
    <property type="component" value="Unassembled WGS sequence"/>
</dbReference>
<evidence type="ECO:0000313" key="3">
    <source>
        <dbReference type="Proteomes" id="UP000019140"/>
    </source>
</evidence>
<gene>
    <name evidence="2" type="ORF">ETSY2_04525</name>
</gene>
<dbReference type="InterPro" id="IPR000297">
    <property type="entry name" value="PPIase_PpiC"/>
</dbReference>
<dbReference type="AlphaFoldDB" id="W4ME10"/>
<dbReference type="HOGENOM" id="CLU_067345_0_0_7"/>
<reference evidence="2 3" key="1">
    <citation type="journal article" date="2014" name="Nature">
        <title>An environmental bacterial taxon with a large and distinct metabolic repertoire.</title>
        <authorList>
            <person name="Wilson M.C."/>
            <person name="Mori T."/>
            <person name="Ruckert C."/>
            <person name="Uria A.R."/>
            <person name="Helf M.J."/>
            <person name="Takada K."/>
            <person name="Gernert C."/>
            <person name="Steffens U.A."/>
            <person name="Heycke N."/>
            <person name="Schmitt S."/>
            <person name="Rinke C."/>
            <person name="Helfrich E.J."/>
            <person name="Brachmann A.O."/>
            <person name="Gurgui C."/>
            <person name="Wakimoto T."/>
            <person name="Kracht M."/>
            <person name="Crusemann M."/>
            <person name="Hentschel U."/>
            <person name="Abe I."/>
            <person name="Matsunaga S."/>
            <person name="Kalinowski J."/>
            <person name="Takeyama H."/>
            <person name="Piel J."/>
        </authorList>
    </citation>
    <scope>NUCLEOTIDE SEQUENCE [LARGE SCALE GENOMIC DNA]</scope>
    <source>
        <strain evidence="3">TSY2</strain>
    </source>
</reference>
<organism evidence="2 3">
    <name type="scientific">Candidatus Entotheonella gemina</name>
    <dbReference type="NCBI Taxonomy" id="1429439"/>
    <lineage>
        <taxon>Bacteria</taxon>
        <taxon>Pseudomonadati</taxon>
        <taxon>Nitrospinota/Tectimicrobiota group</taxon>
        <taxon>Candidatus Tectimicrobiota</taxon>
        <taxon>Candidatus Entotheonellia</taxon>
        <taxon>Candidatus Entotheonellales</taxon>
        <taxon>Candidatus Entotheonellaceae</taxon>
        <taxon>Candidatus Entotheonella</taxon>
    </lineage>
</organism>
<sequence length="287" mass="32706">MKWLKEPLLHFLLIGAVLFLVFGLVSDENAGQTDHRLVVSTGRIKQLATIFARTWQRPPTRSELQGLVDDFILEEVYYRQAVAMGLDRDDTLIRRRLRQKLQFLIDDAAALAEPTDIDLTAYLTAHADRFRRDSTYTFRQVYISPNRHGEDLDGYVEQQLAALRAGGEVNGDPSTLPAFYERASSHAVDRSFGAGFSRQLDEQVLGKWQGPIPSGLGVHLIRIESRTEGTVPDLAEVRPEVAREWAITKRNESRRKMNERLLMDYEVIVEWPEDQMKDLGKTALNTP</sequence>
<proteinExistence type="predicted"/>
<dbReference type="GO" id="GO:0003755">
    <property type="term" value="F:peptidyl-prolyl cis-trans isomerase activity"/>
    <property type="evidence" value="ECO:0007669"/>
    <property type="project" value="InterPro"/>
</dbReference>
<name>W4ME10_9BACT</name>
<dbReference type="Pfam" id="PF13145">
    <property type="entry name" value="Rotamase_2"/>
    <property type="match status" value="1"/>
</dbReference>
<feature type="domain" description="PpiC" evidence="1">
    <location>
        <begin position="114"/>
        <end position="239"/>
    </location>
</feature>
<dbReference type="EMBL" id="AZHX01000184">
    <property type="protein sequence ID" value="ETX08579.1"/>
    <property type="molecule type" value="Genomic_DNA"/>
</dbReference>
<keyword evidence="3" id="KW-1185">Reference proteome</keyword>
<accession>W4ME10</accession>
<evidence type="ECO:0000259" key="1">
    <source>
        <dbReference type="Pfam" id="PF13145"/>
    </source>
</evidence>